<dbReference type="Proteomes" id="UP000260943">
    <property type="component" value="Unassembled WGS sequence"/>
</dbReference>
<accession>A0A3E4QRL6</accession>
<feature type="transmembrane region" description="Helical" evidence="2">
    <location>
        <begin position="20"/>
        <end position="47"/>
    </location>
</feature>
<evidence type="ECO:0000256" key="1">
    <source>
        <dbReference type="SAM" id="MobiDB-lite"/>
    </source>
</evidence>
<feature type="transmembrane region" description="Helical" evidence="2">
    <location>
        <begin position="68"/>
        <end position="97"/>
    </location>
</feature>
<dbReference type="InterPro" id="IPR025098">
    <property type="entry name" value="DUF4013"/>
</dbReference>
<dbReference type="AlphaFoldDB" id="A0A3E4QRL6"/>
<name>A0A3E4QRL6_9ACTN</name>
<feature type="transmembrane region" description="Helical" evidence="2">
    <location>
        <begin position="117"/>
        <end position="140"/>
    </location>
</feature>
<evidence type="ECO:0000313" key="3">
    <source>
        <dbReference type="EMBL" id="RGL09849.1"/>
    </source>
</evidence>
<feature type="region of interest" description="Disordered" evidence="1">
    <location>
        <begin position="290"/>
        <end position="411"/>
    </location>
</feature>
<gene>
    <name evidence="3" type="ORF">DXC81_06430</name>
</gene>
<dbReference type="EMBL" id="QSRJ01000007">
    <property type="protein sequence ID" value="RGL09849.1"/>
    <property type="molecule type" value="Genomic_DNA"/>
</dbReference>
<organism evidence="3 4">
    <name type="scientific">Collinsella tanakaei</name>
    <dbReference type="NCBI Taxonomy" id="626935"/>
    <lineage>
        <taxon>Bacteria</taxon>
        <taxon>Bacillati</taxon>
        <taxon>Actinomycetota</taxon>
        <taxon>Coriobacteriia</taxon>
        <taxon>Coriobacteriales</taxon>
        <taxon>Coriobacteriaceae</taxon>
        <taxon>Collinsella</taxon>
    </lineage>
</organism>
<dbReference type="Pfam" id="PF13197">
    <property type="entry name" value="DUF4013"/>
    <property type="match status" value="1"/>
</dbReference>
<reference evidence="3 4" key="1">
    <citation type="submission" date="2018-08" db="EMBL/GenBank/DDBJ databases">
        <title>A genome reference for cultivated species of the human gut microbiota.</title>
        <authorList>
            <person name="Zou Y."/>
            <person name="Xue W."/>
            <person name="Luo G."/>
        </authorList>
    </citation>
    <scope>NUCLEOTIDE SEQUENCE [LARGE SCALE GENOMIC DNA]</scope>
    <source>
        <strain evidence="3 4">TF08-14</strain>
    </source>
</reference>
<protein>
    <submittedName>
        <fullName evidence="3">DUF4013 domain-containing protein</fullName>
    </submittedName>
</protein>
<feature type="transmembrane region" description="Helical" evidence="2">
    <location>
        <begin position="238"/>
        <end position="264"/>
    </location>
</feature>
<keyword evidence="2" id="KW-0472">Membrane</keyword>
<feature type="compositionally biased region" description="Low complexity" evidence="1">
    <location>
        <begin position="310"/>
        <end position="342"/>
    </location>
</feature>
<proteinExistence type="predicted"/>
<evidence type="ECO:0000256" key="2">
    <source>
        <dbReference type="SAM" id="Phobius"/>
    </source>
</evidence>
<sequence>MLSNELGFTTSWKMLTRDKGWIKPILLLTLVGWVPILGQIAVLGYGLEWARLTAWGIDAAPKQRGVDYGKVLTTGGIAFLVNLSMSVIVAILGSMIFGTTFGIASIFGPIGSLFSNVVSLTAVAGGAAFSLIAAVVNIFMSTFILAACMRSTIYDGFTAGWRVDRLFQMIMKDPGGFFHAYAVKLIGDIVVGAYSAIVSLFGTLFLLGGVAGMMAYGYSTSHYRYDLAAHIINSLVAMGPGLVMVIVLLVIAALFFGGVITVAMQLVSINAMGQWFCRFDVNRWGTSSAPLPDGVPARPQSSVYGDGSIPQQPSDASRQPAQPAQQPVCSSGGDQVQQSSSQPVEEAAGEVKDEFDGVAKVVDVAPGQSVEDGEEAPRQAIPLPPISEDSPVVDDAGKDDEGSSGTPIVEG</sequence>
<evidence type="ECO:0000313" key="4">
    <source>
        <dbReference type="Proteomes" id="UP000260943"/>
    </source>
</evidence>
<keyword evidence="2" id="KW-0812">Transmembrane</keyword>
<comment type="caution">
    <text evidence="3">The sequence shown here is derived from an EMBL/GenBank/DDBJ whole genome shotgun (WGS) entry which is preliminary data.</text>
</comment>
<keyword evidence="2" id="KW-1133">Transmembrane helix</keyword>
<feature type="transmembrane region" description="Helical" evidence="2">
    <location>
        <begin position="193"/>
        <end position="218"/>
    </location>
</feature>